<dbReference type="GeneID" id="73339881"/>
<gene>
    <name evidence="1" type="ORF">CLUP02_05866</name>
</gene>
<dbReference type="Proteomes" id="UP000830671">
    <property type="component" value="Chromosome 3"/>
</dbReference>
<dbReference type="AlphaFoldDB" id="A0A9Q8SNA3"/>
<evidence type="ECO:0000313" key="2">
    <source>
        <dbReference type="Proteomes" id="UP000830671"/>
    </source>
</evidence>
<dbReference type="RefSeq" id="XP_049142014.1">
    <property type="nucleotide sequence ID" value="XM_049284871.1"/>
</dbReference>
<protein>
    <submittedName>
        <fullName evidence="1">Uncharacterized protein</fullName>
    </submittedName>
</protein>
<accession>A0A9Q8SNA3</accession>
<name>A0A9Q8SNA3_9PEZI</name>
<dbReference type="KEGG" id="clup:CLUP02_05866"/>
<sequence length="172" mass="19029">MSCCRTLHHASHPMRQKATGVHVSYTTTVSDQAVFRVTEQGAAKPINYAELLTEEDNTSLYVGHRHSQVILYLIESSWLQAALASPCRQVGVSFGTDLRQGRCKMDDQLTGLGWLALTSCIVSVIADPLPSRVAHEFLPKRRNKGALRQDIARLFESSAKMAVFIPAAVRLH</sequence>
<evidence type="ECO:0000313" key="1">
    <source>
        <dbReference type="EMBL" id="UQC80383.1"/>
    </source>
</evidence>
<proteinExistence type="predicted"/>
<keyword evidence="2" id="KW-1185">Reference proteome</keyword>
<reference evidence="1" key="1">
    <citation type="journal article" date="2021" name="Mol. Plant Microbe Interact.">
        <title>Complete Genome Sequence of the Plant-Pathogenic Fungus Colletotrichum lupini.</title>
        <authorList>
            <person name="Baroncelli R."/>
            <person name="Pensec F."/>
            <person name="Da Lio D."/>
            <person name="Boufleur T."/>
            <person name="Vicente I."/>
            <person name="Sarrocco S."/>
            <person name="Picot A."/>
            <person name="Baraldi E."/>
            <person name="Sukno S."/>
            <person name="Thon M."/>
            <person name="Le Floch G."/>
        </authorList>
    </citation>
    <scope>NUCLEOTIDE SEQUENCE</scope>
    <source>
        <strain evidence="1">IMI 504893</strain>
    </source>
</reference>
<organism evidence="1 2">
    <name type="scientific">Colletotrichum lupini</name>
    <dbReference type="NCBI Taxonomy" id="145971"/>
    <lineage>
        <taxon>Eukaryota</taxon>
        <taxon>Fungi</taxon>
        <taxon>Dikarya</taxon>
        <taxon>Ascomycota</taxon>
        <taxon>Pezizomycotina</taxon>
        <taxon>Sordariomycetes</taxon>
        <taxon>Hypocreomycetidae</taxon>
        <taxon>Glomerellales</taxon>
        <taxon>Glomerellaceae</taxon>
        <taxon>Colletotrichum</taxon>
        <taxon>Colletotrichum acutatum species complex</taxon>
    </lineage>
</organism>
<dbReference type="EMBL" id="CP019475">
    <property type="protein sequence ID" value="UQC80383.1"/>
    <property type="molecule type" value="Genomic_DNA"/>
</dbReference>